<protein>
    <submittedName>
        <fullName evidence="1">Uncharacterized protein</fullName>
    </submittedName>
</protein>
<dbReference type="OrthoDB" id="7223917at2"/>
<evidence type="ECO:0000313" key="2">
    <source>
        <dbReference type="Proteomes" id="UP000196086"/>
    </source>
</evidence>
<gene>
    <name evidence="1" type="ORF">HK14_12940</name>
</gene>
<dbReference type="Proteomes" id="UP000196086">
    <property type="component" value="Unassembled WGS sequence"/>
</dbReference>
<dbReference type="AlphaFoldDB" id="A0A1Z5YRS0"/>
<dbReference type="RefSeq" id="WP_086652117.1">
    <property type="nucleotide sequence ID" value="NZ_JOMQ01000065.1"/>
</dbReference>
<comment type="caution">
    <text evidence="1">The sequence shown here is derived from an EMBL/GenBank/DDBJ whole genome shotgun (WGS) entry which is preliminary data.</text>
</comment>
<name>A0A1Z5YRS0_9PROT</name>
<accession>A0A1Z5YRS0</accession>
<evidence type="ECO:0000313" key="1">
    <source>
        <dbReference type="EMBL" id="OUI99892.1"/>
    </source>
</evidence>
<organism evidence="1 2">
    <name type="scientific">Acetobacter cibinongensis</name>
    <dbReference type="NCBI Taxonomy" id="146475"/>
    <lineage>
        <taxon>Bacteria</taxon>
        <taxon>Pseudomonadati</taxon>
        <taxon>Pseudomonadota</taxon>
        <taxon>Alphaproteobacteria</taxon>
        <taxon>Acetobacterales</taxon>
        <taxon>Acetobacteraceae</taxon>
        <taxon>Acetobacter</taxon>
    </lineage>
</organism>
<reference evidence="1 2" key="1">
    <citation type="submission" date="2014-06" db="EMBL/GenBank/DDBJ databases">
        <authorList>
            <person name="Ju J."/>
            <person name="Zhang J."/>
        </authorList>
    </citation>
    <scope>NUCLEOTIDE SEQUENCE [LARGE SCALE GENOMIC DNA]</scope>
    <source>
        <strain evidence="1 2">DsW_47</strain>
    </source>
</reference>
<dbReference type="EMBL" id="JOMQ01000065">
    <property type="protein sequence ID" value="OUI99892.1"/>
    <property type="molecule type" value="Genomic_DNA"/>
</dbReference>
<sequence length="73" mass="8072">MSQHIVLSFRMEADIMQIAALHGLLDFALSECLAGNDVDGTVLEGAVVLTRHIRRKFRHLTNALLSGDAIKRD</sequence>
<proteinExistence type="predicted"/>